<dbReference type="SUPFAM" id="SSF53244">
    <property type="entry name" value="MurD-like peptide ligases, peptide-binding domain"/>
    <property type="match status" value="1"/>
</dbReference>
<evidence type="ECO:0000259" key="7">
    <source>
        <dbReference type="Pfam" id="PF08245"/>
    </source>
</evidence>
<keyword evidence="5" id="KW-0547">Nucleotide-binding</keyword>
<accession>A0ABT0TSZ4</accession>
<evidence type="ECO:0000313" key="9">
    <source>
        <dbReference type="Proteomes" id="UP001057522"/>
    </source>
</evidence>
<gene>
    <name evidence="8" type="primary">murD</name>
    <name evidence="8" type="ORF">NCR95_01765</name>
</gene>
<sequence>MLFLLGYGKTNQAIADKFSPCYIFDDNFKEVSKDSKGNTLLPSNQLKDYLEKYPNAQIITSPGIPPQNPMIKLSQPISEYDFFASTMPFSVWISGTNGKTTTTQMLTHLLQNKGALSGGNIGTPLANLNPKAPLWILETSSFTIHYTNIARPNLYLLLPITQDHISWHGNYESYIADKLKPLLSMKDKEIAIIPQSLQSHSFCQKTLAKLFFYSDSQSLAKQFFLDLNKITFKEPFLLDAILALSATRILFNEVDYDLLNSFKIGAHKIEEFFDSQNRLWVDDSKGTNLDATMEAIKRYQNKALHLILGGDDKGADLTPLFKLIEKCQITLYAIGSNTQKIALLAKDHHIPCFPCHTLETAVQKIHKHHTQQSVAMLSPAAASLDQFSSYKERGDKFKVYVQSL</sequence>
<evidence type="ECO:0000256" key="2">
    <source>
        <dbReference type="ARBA" id="ARBA00004752"/>
    </source>
</evidence>
<comment type="caution">
    <text evidence="8">The sequence shown here is derived from an EMBL/GenBank/DDBJ whole genome shotgun (WGS) entry which is preliminary data.</text>
</comment>
<dbReference type="Gene3D" id="3.90.190.20">
    <property type="entry name" value="Mur ligase, C-terminal domain"/>
    <property type="match status" value="1"/>
</dbReference>
<reference evidence="8" key="1">
    <citation type="submission" date="2022-06" db="EMBL/GenBank/DDBJ databases">
        <title>Helicobacter colisuis sp. nov.</title>
        <authorList>
            <person name="Papic B."/>
            <person name="Gruntar I."/>
        </authorList>
    </citation>
    <scope>NUCLEOTIDE SEQUENCE</scope>
    <source>
        <strain evidence="8">11154-15</strain>
    </source>
</reference>
<evidence type="ECO:0000256" key="5">
    <source>
        <dbReference type="ARBA" id="ARBA00022741"/>
    </source>
</evidence>
<evidence type="ECO:0000256" key="1">
    <source>
        <dbReference type="ARBA" id="ARBA00004496"/>
    </source>
</evidence>
<keyword evidence="9" id="KW-1185">Reference proteome</keyword>
<evidence type="ECO:0000313" key="8">
    <source>
        <dbReference type="EMBL" id="MCL9818909.1"/>
    </source>
</evidence>
<evidence type="ECO:0000256" key="3">
    <source>
        <dbReference type="ARBA" id="ARBA00022490"/>
    </source>
</evidence>
<keyword evidence="4 8" id="KW-0436">Ligase</keyword>
<comment type="subcellular location">
    <subcellularLocation>
        <location evidence="1">Cytoplasm</location>
    </subcellularLocation>
</comment>
<organism evidence="8 9">
    <name type="scientific">Helicobacter colisuis</name>
    <dbReference type="NCBI Taxonomy" id="2949739"/>
    <lineage>
        <taxon>Bacteria</taxon>
        <taxon>Pseudomonadati</taxon>
        <taxon>Campylobacterota</taxon>
        <taxon>Epsilonproteobacteria</taxon>
        <taxon>Campylobacterales</taxon>
        <taxon>Helicobacteraceae</taxon>
        <taxon>Helicobacter</taxon>
    </lineage>
</organism>
<dbReference type="Pfam" id="PF08245">
    <property type="entry name" value="Mur_ligase_M"/>
    <property type="match status" value="1"/>
</dbReference>
<keyword evidence="3" id="KW-0963">Cytoplasm</keyword>
<comment type="pathway">
    <text evidence="2">Cell wall biogenesis; peptidoglycan biosynthesis.</text>
</comment>
<evidence type="ECO:0000256" key="6">
    <source>
        <dbReference type="ARBA" id="ARBA00022840"/>
    </source>
</evidence>
<evidence type="ECO:0000256" key="4">
    <source>
        <dbReference type="ARBA" id="ARBA00022598"/>
    </source>
</evidence>
<keyword evidence="6" id="KW-0067">ATP-binding</keyword>
<dbReference type="PANTHER" id="PTHR43692">
    <property type="entry name" value="UDP-N-ACETYLMURAMOYLALANINE--D-GLUTAMATE LIGASE"/>
    <property type="match status" value="1"/>
</dbReference>
<dbReference type="EC" id="6.3.2.9" evidence="8"/>
<dbReference type="RefSeq" id="WP_250603460.1">
    <property type="nucleotide sequence ID" value="NZ_JAMOKX010000001.1"/>
</dbReference>
<dbReference type="InterPro" id="IPR036565">
    <property type="entry name" value="Mur-like_cat_sf"/>
</dbReference>
<dbReference type="Gene3D" id="3.40.1190.10">
    <property type="entry name" value="Mur-like, catalytic domain"/>
    <property type="match status" value="1"/>
</dbReference>
<dbReference type="GO" id="GO:0008764">
    <property type="term" value="F:UDP-N-acetylmuramoylalanine-D-glutamate ligase activity"/>
    <property type="evidence" value="ECO:0007669"/>
    <property type="project" value="UniProtKB-EC"/>
</dbReference>
<name>A0ABT0TSZ4_9HELI</name>
<protein>
    <submittedName>
        <fullName evidence="8">UDP-N-acetylmuramoyl-L-alanine--D-glutamate ligase</fullName>
        <ecNumber evidence="8">6.3.2.9</ecNumber>
    </submittedName>
</protein>
<proteinExistence type="predicted"/>
<dbReference type="EMBL" id="JAMOKX010000001">
    <property type="protein sequence ID" value="MCL9818909.1"/>
    <property type="molecule type" value="Genomic_DNA"/>
</dbReference>
<dbReference type="Proteomes" id="UP001057522">
    <property type="component" value="Unassembled WGS sequence"/>
</dbReference>
<feature type="domain" description="Mur ligase central" evidence="7">
    <location>
        <begin position="93"/>
        <end position="212"/>
    </location>
</feature>
<dbReference type="NCBIfam" id="TIGR01087">
    <property type="entry name" value="murD"/>
    <property type="match status" value="1"/>
</dbReference>
<dbReference type="SUPFAM" id="SSF53623">
    <property type="entry name" value="MurD-like peptide ligases, catalytic domain"/>
    <property type="match status" value="1"/>
</dbReference>
<dbReference type="PANTHER" id="PTHR43692:SF1">
    <property type="entry name" value="UDP-N-ACETYLMURAMOYLALANINE--D-GLUTAMATE LIGASE"/>
    <property type="match status" value="1"/>
</dbReference>
<dbReference type="InterPro" id="IPR036615">
    <property type="entry name" value="Mur_ligase_C_dom_sf"/>
</dbReference>
<dbReference type="InterPro" id="IPR005762">
    <property type="entry name" value="MurD"/>
</dbReference>
<dbReference type="InterPro" id="IPR013221">
    <property type="entry name" value="Mur_ligase_cen"/>
</dbReference>